<feature type="compositionally biased region" description="Basic and acidic residues" evidence="2">
    <location>
        <begin position="464"/>
        <end position="481"/>
    </location>
</feature>
<accession>A0A7I7XL64</accession>
<protein>
    <submittedName>
        <fullName evidence="3">Uncharacterized protein</fullName>
    </submittedName>
</protein>
<evidence type="ECO:0000256" key="1">
    <source>
        <dbReference type="SAM" id="Coils"/>
    </source>
</evidence>
<feature type="coiled-coil region" evidence="1">
    <location>
        <begin position="122"/>
        <end position="149"/>
    </location>
</feature>
<evidence type="ECO:0000256" key="2">
    <source>
        <dbReference type="SAM" id="MobiDB-lite"/>
    </source>
</evidence>
<feature type="compositionally biased region" description="Polar residues" evidence="2">
    <location>
        <begin position="487"/>
        <end position="496"/>
    </location>
</feature>
<feature type="compositionally biased region" description="Low complexity" evidence="2">
    <location>
        <begin position="344"/>
        <end position="356"/>
    </location>
</feature>
<keyword evidence="1" id="KW-0175">Coiled coil</keyword>
<gene>
    <name evidence="3" type="ORF">MMAD_42310</name>
</gene>
<dbReference type="Proteomes" id="UP000466517">
    <property type="component" value="Chromosome"/>
</dbReference>
<evidence type="ECO:0000313" key="4">
    <source>
        <dbReference type="Proteomes" id="UP000466517"/>
    </source>
</evidence>
<name>A0A7I7XL64_9MYCO</name>
<organism evidence="3 4">
    <name type="scientific">Mycolicibacterium madagascariense</name>
    <dbReference type="NCBI Taxonomy" id="212765"/>
    <lineage>
        <taxon>Bacteria</taxon>
        <taxon>Bacillati</taxon>
        <taxon>Actinomycetota</taxon>
        <taxon>Actinomycetes</taxon>
        <taxon>Mycobacteriales</taxon>
        <taxon>Mycobacteriaceae</taxon>
        <taxon>Mycolicibacterium</taxon>
    </lineage>
</organism>
<dbReference type="AlphaFoldDB" id="A0A7I7XL64"/>
<feature type="region of interest" description="Disordered" evidence="2">
    <location>
        <begin position="338"/>
        <end position="496"/>
    </location>
</feature>
<dbReference type="EMBL" id="AP022610">
    <property type="protein sequence ID" value="BBZ29936.1"/>
    <property type="molecule type" value="Genomic_DNA"/>
</dbReference>
<sequence>MAGHHASSKTTKRAHALVAGTLTSGMLLSGAVGEVSQAQASCLSISGLDFGTGCTSAPFSVAIGLGPTAKASAHTPLSLAFVCDFPGMGCGHDPIGDFVKAVRNAIASIVPGAHPTRDAAAKKKLVDEMARHKSELAKQKADLDAARKKQDDDAAAAKLKADQDAAAKKKADQKAAAAKKKIEDDLAAADASEQRAIGEAAEAKAAADDAAQWAAEAKTRHDDAAAQASAQIEHRDKLQDEYTRLDRLGDRRTAQDDVDFTKVSTDLAAAYDKGRKLVDERDAAAAALSEANDKAEKTKTLLKVAEQKAIDAMAAKKKAEGDAAAATKKIDDDLAATTQKIDGSTAAKNSTTNAKAESPAGGSHAATGVDETARSQGEPTVHVPLQAQRHSETTESDPGASDRVDGSAQPEPSARQAPADTDDAKTDAKRTHGATAIDSPRAATHDSATVTSGIGSDGGPSAKPETRTDADGITKPGHDDTAGMTKESPTPSSDAA</sequence>
<reference evidence="3 4" key="1">
    <citation type="journal article" date="2019" name="Emerg. Microbes Infect.">
        <title>Comprehensive subspecies identification of 175 nontuberculous mycobacteria species based on 7547 genomic profiles.</title>
        <authorList>
            <person name="Matsumoto Y."/>
            <person name="Kinjo T."/>
            <person name="Motooka D."/>
            <person name="Nabeya D."/>
            <person name="Jung N."/>
            <person name="Uechi K."/>
            <person name="Horii T."/>
            <person name="Iida T."/>
            <person name="Fujita J."/>
            <person name="Nakamura S."/>
        </authorList>
    </citation>
    <scope>NUCLEOTIDE SEQUENCE [LARGE SCALE GENOMIC DNA]</scope>
    <source>
        <strain evidence="3 4">JCM 13574</strain>
    </source>
</reference>
<evidence type="ECO:0000313" key="3">
    <source>
        <dbReference type="EMBL" id="BBZ29936.1"/>
    </source>
</evidence>
<dbReference type="RefSeq" id="WP_163740875.1">
    <property type="nucleotide sequence ID" value="NZ_AP022610.1"/>
</dbReference>
<keyword evidence="4" id="KW-1185">Reference proteome</keyword>
<dbReference type="KEGG" id="mmag:MMAD_42310"/>
<proteinExistence type="predicted"/>